<dbReference type="AlphaFoldDB" id="A0A9P0ZW27"/>
<evidence type="ECO:0000313" key="2">
    <source>
        <dbReference type="Proteomes" id="UP001152484"/>
    </source>
</evidence>
<evidence type="ECO:0000313" key="1">
    <source>
        <dbReference type="EMBL" id="CAH9114468.1"/>
    </source>
</evidence>
<dbReference type="Proteomes" id="UP001152484">
    <property type="component" value="Unassembled WGS sequence"/>
</dbReference>
<name>A0A9P0ZW27_CUSEU</name>
<gene>
    <name evidence="1" type="ORF">CEURO_LOCUS20378</name>
</gene>
<accession>A0A9P0ZW27</accession>
<organism evidence="1 2">
    <name type="scientific">Cuscuta europaea</name>
    <name type="common">European dodder</name>
    <dbReference type="NCBI Taxonomy" id="41803"/>
    <lineage>
        <taxon>Eukaryota</taxon>
        <taxon>Viridiplantae</taxon>
        <taxon>Streptophyta</taxon>
        <taxon>Embryophyta</taxon>
        <taxon>Tracheophyta</taxon>
        <taxon>Spermatophyta</taxon>
        <taxon>Magnoliopsida</taxon>
        <taxon>eudicotyledons</taxon>
        <taxon>Gunneridae</taxon>
        <taxon>Pentapetalae</taxon>
        <taxon>asterids</taxon>
        <taxon>lamiids</taxon>
        <taxon>Solanales</taxon>
        <taxon>Convolvulaceae</taxon>
        <taxon>Cuscuteae</taxon>
        <taxon>Cuscuta</taxon>
        <taxon>Cuscuta subgen. Cuscuta</taxon>
    </lineage>
</organism>
<comment type="caution">
    <text evidence="1">The sequence shown here is derived from an EMBL/GenBank/DDBJ whole genome shotgun (WGS) entry which is preliminary data.</text>
</comment>
<dbReference type="EMBL" id="CAMAPE010000065">
    <property type="protein sequence ID" value="CAH9114468.1"/>
    <property type="molecule type" value="Genomic_DNA"/>
</dbReference>
<reference evidence="1" key="1">
    <citation type="submission" date="2022-07" db="EMBL/GenBank/DDBJ databases">
        <authorList>
            <person name="Macas J."/>
            <person name="Novak P."/>
            <person name="Neumann P."/>
        </authorList>
    </citation>
    <scope>NUCLEOTIDE SEQUENCE</scope>
</reference>
<protein>
    <submittedName>
        <fullName evidence="1">Uncharacterized protein</fullName>
    </submittedName>
</protein>
<keyword evidence="2" id="KW-1185">Reference proteome</keyword>
<proteinExistence type="predicted"/>
<sequence length="68" mass="7885">MREILHTLNPSYLISCQSSTISFVPSPFILSYLRFVFSLVERSVQAVFVFREIGYIVGTELIRTSRRI</sequence>